<keyword evidence="11" id="KW-1185">Reference proteome</keyword>
<reference evidence="10 11" key="1">
    <citation type="submission" date="2019-09" db="EMBL/GenBank/DDBJ databases">
        <title>Bird 10,000 Genomes (B10K) Project - Family phase.</title>
        <authorList>
            <person name="Zhang G."/>
        </authorList>
    </citation>
    <scope>NUCLEOTIDE SEQUENCE [LARGE SCALE GENOMIC DNA]</scope>
    <source>
        <strain evidence="10">B10K-MSB-01</strain>
    </source>
</reference>
<keyword evidence="7" id="KW-1015">Disulfide bond</keyword>
<dbReference type="PANTHER" id="PTHR24252">
    <property type="entry name" value="ACROSIN-RELATED"/>
    <property type="match status" value="1"/>
</dbReference>
<dbReference type="PROSITE" id="PS50240">
    <property type="entry name" value="TRYPSIN_DOM"/>
    <property type="match status" value="1"/>
</dbReference>
<name>A0A7K7WUW0_9AVES</name>
<evidence type="ECO:0000259" key="9">
    <source>
        <dbReference type="PROSITE" id="PS50240"/>
    </source>
</evidence>
<evidence type="ECO:0000256" key="2">
    <source>
        <dbReference type="ARBA" id="ARBA00012050"/>
    </source>
</evidence>
<dbReference type="InterPro" id="IPR009003">
    <property type="entry name" value="Peptidase_S1_PA"/>
</dbReference>
<evidence type="ECO:0000256" key="6">
    <source>
        <dbReference type="ARBA" id="ARBA00022825"/>
    </source>
</evidence>
<evidence type="ECO:0000256" key="7">
    <source>
        <dbReference type="ARBA" id="ARBA00023157"/>
    </source>
</evidence>
<dbReference type="GO" id="GO:0004252">
    <property type="term" value="F:serine-type endopeptidase activity"/>
    <property type="evidence" value="ECO:0007669"/>
    <property type="project" value="InterPro"/>
</dbReference>
<evidence type="ECO:0000313" key="10">
    <source>
        <dbReference type="EMBL" id="NXA57056.1"/>
    </source>
</evidence>
<dbReference type="Pfam" id="PF00089">
    <property type="entry name" value="Trypsin"/>
    <property type="match status" value="1"/>
</dbReference>
<dbReference type="Proteomes" id="UP000531559">
    <property type="component" value="Unassembled WGS sequence"/>
</dbReference>
<organism evidence="10 11">
    <name type="scientific">Nothocercus julius</name>
    <dbReference type="NCBI Taxonomy" id="2585813"/>
    <lineage>
        <taxon>Eukaryota</taxon>
        <taxon>Metazoa</taxon>
        <taxon>Chordata</taxon>
        <taxon>Craniata</taxon>
        <taxon>Vertebrata</taxon>
        <taxon>Euteleostomi</taxon>
        <taxon>Archelosauria</taxon>
        <taxon>Archosauria</taxon>
        <taxon>Dinosauria</taxon>
        <taxon>Saurischia</taxon>
        <taxon>Theropoda</taxon>
        <taxon>Coelurosauria</taxon>
        <taxon>Aves</taxon>
        <taxon>Palaeognathae</taxon>
        <taxon>Tinamiformes</taxon>
        <taxon>Tinamidae</taxon>
        <taxon>Nothocercus</taxon>
    </lineage>
</organism>
<dbReference type="GO" id="GO:0006508">
    <property type="term" value="P:proteolysis"/>
    <property type="evidence" value="ECO:0007669"/>
    <property type="project" value="UniProtKB-KW"/>
</dbReference>
<evidence type="ECO:0000256" key="4">
    <source>
        <dbReference type="ARBA" id="ARBA00022670"/>
    </source>
</evidence>
<comment type="caution">
    <text evidence="10">The sequence shown here is derived from an EMBL/GenBank/DDBJ whole genome shotgun (WGS) entry which is preliminary data.</text>
</comment>
<dbReference type="PRINTS" id="PR00722">
    <property type="entry name" value="CHYMOTRYPSIN"/>
</dbReference>
<dbReference type="InterPro" id="IPR033116">
    <property type="entry name" value="TRYPSIN_SER"/>
</dbReference>
<evidence type="ECO:0000256" key="1">
    <source>
        <dbReference type="ARBA" id="ARBA00001656"/>
    </source>
</evidence>
<comment type="similarity">
    <text evidence="8">Belongs to the peptidase S1 family. CLIP subfamily.</text>
</comment>
<protein>
    <recommendedName>
        <fullName evidence="3">Acrosin</fullName>
        <ecNumber evidence="2">3.4.21.10</ecNumber>
    </recommendedName>
</protein>
<feature type="domain" description="Peptidase S1" evidence="9">
    <location>
        <begin position="1"/>
        <end position="170"/>
    </location>
</feature>
<keyword evidence="4" id="KW-0645">Protease</keyword>
<dbReference type="PROSITE" id="PS00135">
    <property type="entry name" value="TRYPSIN_SER"/>
    <property type="match status" value="1"/>
</dbReference>
<feature type="non-terminal residue" evidence="10">
    <location>
        <position position="170"/>
    </location>
</feature>
<evidence type="ECO:0000256" key="5">
    <source>
        <dbReference type="ARBA" id="ARBA00022801"/>
    </source>
</evidence>
<dbReference type="SUPFAM" id="SSF50494">
    <property type="entry name" value="Trypsin-like serine proteases"/>
    <property type="match status" value="1"/>
</dbReference>
<keyword evidence="6" id="KW-0720">Serine protease</keyword>
<dbReference type="CDD" id="cd00190">
    <property type="entry name" value="Tryp_SPc"/>
    <property type="match status" value="1"/>
</dbReference>
<proteinExistence type="inferred from homology"/>
<dbReference type="InterPro" id="IPR043504">
    <property type="entry name" value="Peptidase_S1_PA_chymotrypsin"/>
</dbReference>
<evidence type="ECO:0000256" key="8">
    <source>
        <dbReference type="ARBA" id="ARBA00024195"/>
    </source>
</evidence>
<feature type="non-terminal residue" evidence="10">
    <location>
        <position position="1"/>
    </location>
</feature>
<keyword evidence="5" id="KW-0378">Hydrolase</keyword>
<dbReference type="OrthoDB" id="6339452at2759"/>
<dbReference type="EMBL" id="VZSV01000464">
    <property type="protein sequence ID" value="NXA57056.1"/>
    <property type="molecule type" value="Genomic_DNA"/>
</dbReference>
<dbReference type="SMART" id="SM00020">
    <property type="entry name" value="Tryp_SPc"/>
    <property type="match status" value="1"/>
</dbReference>
<dbReference type="AlphaFoldDB" id="A0A7K7WUW0"/>
<dbReference type="PANTHER" id="PTHR24252:SF8">
    <property type="entry name" value="ACROSIN"/>
    <property type="match status" value="1"/>
</dbReference>
<accession>A0A7K7WUW0</accession>
<dbReference type="GO" id="GO:0007340">
    <property type="term" value="P:acrosome reaction"/>
    <property type="evidence" value="ECO:0007669"/>
    <property type="project" value="TreeGrafter"/>
</dbReference>
<gene>
    <name evidence="10" type="primary">Acr</name>
    <name evidence="10" type="ORF">NOTJUL_R07560</name>
</gene>
<dbReference type="FunFam" id="2.40.10.10:FF:000002">
    <property type="entry name" value="Transmembrane protease serine"/>
    <property type="match status" value="1"/>
</dbReference>
<dbReference type="Gene3D" id="2.40.10.10">
    <property type="entry name" value="Trypsin-like serine proteases"/>
    <property type="match status" value="1"/>
</dbReference>
<evidence type="ECO:0000313" key="11">
    <source>
        <dbReference type="Proteomes" id="UP000531559"/>
    </source>
</evidence>
<comment type="catalytic activity">
    <reaction evidence="1">
        <text>Preferential cleavage: Arg-|-Xaa, Lys-|-Xaa.</text>
        <dbReference type="EC" id="3.4.21.10"/>
    </reaction>
</comment>
<sequence length="170" mass="18988">AQVRHIKRLIFHEHYSAVRRINDIALLQLDQPVHCNHYIQLACVPDNSLQVPGMSPCYVGGWGATYEGALELPHILQEVAVTLIDNHICNSSEWNGELVKDTHLCAGYQQGGVGTCQGDSGGPLICKDRIGDYYWLVGVTNWGYGCARMQLPGVYSSVQRYYNWIVTHLS</sequence>
<dbReference type="InterPro" id="IPR001314">
    <property type="entry name" value="Peptidase_S1A"/>
</dbReference>
<evidence type="ECO:0000256" key="3">
    <source>
        <dbReference type="ARBA" id="ARBA00017161"/>
    </source>
</evidence>
<dbReference type="InterPro" id="IPR001254">
    <property type="entry name" value="Trypsin_dom"/>
</dbReference>
<dbReference type="EC" id="3.4.21.10" evidence="2"/>